<accession>A0A1I2T1Z1</accession>
<dbReference type="InterPro" id="IPR038594">
    <property type="entry name" value="SepF-like_sf"/>
</dbReference>
<evidence type="ECO:0000256" key="4">
    <source>
        <dbReference type="ARBA" id="ARBA00044936"/>
    </source>
</evidence>
<dbReference type="InterPro" id="IPR007561">
    <property type="entry name" value="Cell_div_SepF/SepF-rel"/>
</dbReference>
<reference evidence="7" key="1">
    <citation type="submission" date="2016-10" db="EMBL/GenBank/DDBJ databases">
        <authorList>
            <person name="Varghese N."/>
            <person name="Submissions S."/>
        </authorList>
    </citation>
    <scope>NUCLEOTIDE SEQUENCE [LARGE SCALE GENOMIC DNA]</scope>
    <source>
        <strain evidence="7">DSM 17038</strain>
    </source>
</reference>
<keyword evidence="2 5" id="KW-0717">Septation</keyword>
<keyword evidence="7" id="KW-1185">Reference proteome</keyword>
<dbReference type="AlphaFoldDB" id="A0A1I2T1Z1"/>
<keyword evidence="3 5" id="KW-0131">Cell cycle</keyword>
<comment type="function">
    <text evidence="4 5">Cell division protein that is part of the divisome complex and is recruited early to the Z-ring. Probably stimulates Z-ring formation, perhaps through the cross-linking of FtsZ protofilaments. Its function overlaps with FtsA.</text>
</comment>
<organism evidence="6 7">
    <name type="scientific">Desulfotruncus arcticus DSM 17038</name>
    <dbReference type="NCBI Taxonomy" id="1121424"/>
    <lineage>
        <taxon>Bacteria</taxon>
        <taxon>Bacillati</taxon>
        <taxon>Bacillota</taxon>
        <taxon>Clostridia</taxon>
        <taxon>Eubacteriales</taxon>
        <taxon>Desulfallaceae</taxon>
        <taxon>Desulfotruncus</taxon>
    </lineage>
</organism>
<evidence type="ECO:0000256" key="3">
    <source>
        <dbReference type="ARBA" id="ARBA00023306"/>
    </source>
</evidence>
<keyword evidence="5" id="KW-0963">Cytoplasm</keyword>
<sequence>MSRRLMDKMLNFMGFEEEQLDDKEQDLRPVEEEPVTFQKSKKNRGQVVSLHTQRQVRVVVIEPTSFDDVPAIADNLKNHRPVIINLEQADSELAKRVVDFVSGTTYALDGSMQKVGKGIFLSVPNNVGIEGDFDGDIKEKGIFAWMK</sequence>
<proteinExistence type="inferred from homology"/>
<comment type="subunit">
    <text evidence="5">Homodimer. Interacts with FtsZ.</text>
</comment>
<dbReference type="Pfam" id="PF04472">
    <property type="entry name" value="SepF"/>
    <property type="match status" value="1"/>
</dbReference>
<gene>
    <name evidence="5" type="primary">sepF</name>
    <name evidence="6" type="ORF">SAMN05660649_02006</name>
</gene>
<dbReference type="GO" id="GO:0043093">
    <property type="term" value="P:FtsZ-dependent cytokinesis"/>
    <property type="evidence" value="ECO:0007669"/>
    <property type="project" value="UniProtKB-UniRule"/>
</dbReference>
<comment type="similarity">
    <text evidence="5">Belongs to the SepF family.</text>
</comment>
<dbReference type="PANTHER" id="PTHR35798:SF1">
    <property type="entry name" value="CELL DIVISION PROTEIN SEPF"/>
    <property type="match status" value="1"/>
</dbReference>
<comment type="subcellular location">
    <subcellularLocation>
        <location evidence="5">Cytoplasm</location>
    </subcellularLocation>
    <text evidence="5">Localizes to the division site, in a FtsZ-dependent manner.</text>
</comment>
<evidence type="ECO:0000256" key="2">
    <source>
        <dbReference type="ARBA" id="ARBA00023210"/>
    </source>
</evidence>
<dbReference type="HAMAP" id="MF_01197">
    <property type="entry name" value="SepF"/>
    <property type="match status" value="1"/>
</dbReference>
<name>A0A1I2T1Z1_9FIRM</name>
<evidence type="ECO:0000256" key="1">
    <source>
        <dbReference type="ARBA" id="ARBA00022618"/>
    </source>
</evidence>
<protein>
    <recommendedName>
        <fullName evidence="5">Cell division protein SepF</fullName>
    </recommendedName>
</protein>
<evidence type="ECO:0000256" key="5">
    <source>
        <dbReference type="HAMAP-Rule" id="MF_01197"/>
    </source>
</evidence>
<dbReference type="EMBL" id="FOOX01000006">
    <property type="protein sequence ID" value="SFG56291.1"/>
    <property type="molecule type" value="Genomic_DNA"/>
</dbReference>
<dbReference type="STRING" id="341036.SAMN05660649_02006"/>
<evidence type="ECO:0000313" key="7">
    <source>
        <dbReference type="Proteomes" id="UP000199337"/>
    </source>
</evidence>
<dbReference type="InterPro" id="IPR023052">
    <property type="entry name" value="Cell_div_SepF"/>
</dbReference>
<dbReference type="Gene3D" id="3.30.110.150">
    <property type="entry name" value="SepF-like protein"/>
    <property type="match status" value="1"/>
</dbReference>
<dbReference type="GO" id="GO:0005737">
    <property type="term" value="C:cytoplasm"/>
    <property type="evidence" value="ECO:0007669"/>
    <property type="project" value="UniProtKB-SubCell"/>
</dbReference>
<dbReference type="GO" id="GO:0000917">
    <property type="term" value="P:division septum assembly"/>
    <property type="evidence" value="ECO:0007669"/>
    <property type="project" value="UniProtKB-KW"/>
</dbReference>
<dbReference type="PANTHER" id="PTHR35798">
    <property type="entry name" value="CELL DIVISION PROTEIN SEPF"/>
    <property type="match status" value="1"/>
</dbReference>
<keyword evidence="1 5" id="KW-0132">Cell division</keyword>
<dbReference type="Proteomes" id="UP000199337">
    <property type="component" value="Unassembled WGS sequence"/>
</dbReference>
<evidence type="ECO:0000313" key="6">
    <source>
        <dbReference type="EMBL" id="SFG56291.1"/>
    </source>
</evidence>